<dbReference type="RefSeq" id="XP_014182976.1">
    <property type="nucleotide sequence ID" value="XM_014327501.1"/>
</dbReference>
<gene>
    <name evidence="3" type="ORF">A1Q1_07265</name>
</gene>
<dbReference type="EMBL" id="ALBS01000054">
    <property type="protein sequence ID" value="EJT51503.1"/>
    <property type="molecule type" value="Genomic_DNA"/>
</dbReference>
<dbReference type="GeneID" id="25990777"/>
<name>J5RA56_TRIAS</name>
<dbReference type="Proteomes" id="UP000002748">
    <property type="component" value="Unassembled WGS sequence"/>
</dbReference>
<feature type="compositionally biased region" description="Basic and acidic residues" evidence="1">
    <location>
        <begin position="382"/>
        <end position="394"/>
    </location>
</feature>
<comment type="caution">
    <text evidence="3">The sequence shown here is derived from an EMBL/GenBank/DDBJ whole genome shotgun (WGS) entry which is preliminary data.</text>
</comment>
<dbReference type="CDD" id="cd12087">
    <property type="entry name" value="TM_EGFR-like"/>
    <property type="match status" value="1"/>
</dbReference>
<evidence type="ECO:0000256" key="2">
    <source>
        <dbReference type="SAM" id="Phobius"/>
    </source>
</evidence>
<evidence type="ECO:0000313" key="4">
    <source>
        <dbReference type="Proteomes" id="UP000002748"/>
    </source>
</evidence>
<feature type="region of interest" description="Disordered" evidence="1">
    <location>
        <begin position="378"/>
        <end position="489"/>
    </location>
</feature>
<dbReference type="KEGG" id="tasa:A1Q1_07265"/>
<evidence type="ECO:0000313" key="3">
    <source>
        <dbReference type="EMBL" id="EJT51503.1"/>
    </source>
</evidence>
<reference evidence="3 4" key="1">
    <citation type="journal article" date="2012" name="Eukaryot. Cell">
        <title>Draft genome sequence of CBS 2479, the standard type strain of Trichosporon asahii.</title>
        <authorList>
            <person name="Yang R.Y."/>
            <person name="Li H.T."/>
            <person name="Zhu H."/>
            <person name="Zhou G.P."/>
            <person name="Wang M."/>
            <person name="Wang L."/>
        </authorList>
    </citation>
    <scope>NUCLEOTIDE SEQUENCE [LARGE SCALE GENOMIC DNA]</scope>
    <source>
        <strain evidence="4">ATCC 90039 / CBS 2479 / JCM 2466 / KCTC 7840 / NCYC 2677 / UAMH 7654</strain>
    </source>
</reference>
<dbReference type="HOGENOM" id="CLU_515047_0_0_1"/>
<dbReference type="AlphaFoldDB" id="J5RA56"/>
<feature type="transmembrane region" description="Helical" evidence="2">
    <location>
        <begin position="322"/>
        <end position="345"/>
    </location>
</feature>
<feature type="region of interest" description="Disordered" evidence="1">
    <location>
        <begin position="294"/>
        <end position="316"/>
    </location>
</feature>
<evidence type="ECO:0000256" key="1">
    <source>
        <dbReference type="SAM" id="MobiDB-lite"/>
    </source>
</evidence>
<keyword evidence="2" id="KW-0472">Membrane</keyword>
<keyword evidence="2" id="KW-1133">Transmembrane helix</keyword>
<organism evidence="3 4">
    <name type="scientific">Trichosporon asahii var. asahii (strain ATCC 90039 / CBS 2479 / JCM 2466 / KCTC 7840 / NBRC 103889/ NCYC 2677 / UAMH 7654)</name>
    <name type="common">Yeast</name>
    <dbReference type="NCBI Taxonomy" id="1186058"/>
    <lineage>
        <taxon>Eukaryota</taxon>
        <taxon>Fungi</taxon>
        <taxon>Dikarya</taxon>
        <taxon>Basidiomycota</taxon>
        <taxon>Agaricomycotina</taxon>
        <taxon>Tremellomycetes</taxon>
        <taxon>Trichosporonales</taxon>
        <taxon>Trichosporonaceae</taxon>
        <taxon>Trichosporon</taxon>
    </lineage>
</organism>
<sequence length="489" mass="53763">MAIQRLSSRAAAQRLVANFTIDGVSPFHNIDPQWTYEWSDDEALFHRTTPLQPSDSTSFRINFVGSSFRLIGRISGSNASGSVNGGNPSTFVTHDGMTELLSDVAANNTLVQVEVNYGPETFIEYNSLQYNMTIVTEAGSSEVPTLLNGELNPSIQVSTFSSGDIFQDVQSELPSEPDYDLRNGETVFLKRMTELHYTVPTNVSLLQVQGPVMTERQNLSVCTAVLDPLPAWWNASTGPPMAWQAAPLNISFKNLFLFPLDPTVSYTMKILPRYDGKECGVNMIRTYPFFYNPRNEHQTNSPTIPSGDGSESGHQGSNHASIIVGAVIGGVSFIVIVTSLIVWLIRRYLRRQRESALPDLFLVDEGDPILNPFIANGITRTCPEETGPRKREPPTGRTSGTNQLPPVHALLVQEEDAEDVGDENHPVEVLPPRYRSGRRNPITRGSDAPVIPSGKQALRTRNPDPPSRPSSPASTVYTFYPARSTLSAS</sequence>
<keyword evidence="2" id="KW-0812">Transmembrane</keyword>
<accession>J5RA56</accession>
<proteinExistence type="predicted"/>
<protein>
    <submittedName>
        <fullName evidence="3">Uncharacterized protein</fullName>
    </submittedName>
</protein>
<dbReference type="VEuPathDB" id="FungiDB:A1Q1_07265"/>